<protein>
    <submittedName>
        <fullName evidence="1">Uncharacterized protein</fullName>
    </submittedName>
</protein>
<keyword evidence="2" id="KW-1185">Reference proteome</keyword>
<dbReference type="AlphaFoldDB" id="A0A834WHS7"/>
<proteinExistence type="predicted"/>
<name>A0A834WHS7_9FABA</name>
<gene>
    <name evidence="1" type="ORF">G2W53_031473</name>
</gene>
<evidence type="ECO:0000313" key="2">
    <source>
        <dbReference type="Proteomes" id="UP000634136"/>
    </source>
</evidence>
<organism evidence="1 2">
    <name type="scientific">Senna tora</name>
    <dbReference type="NCBI Taxonomy" id="362788"/>
    <lineage>
        <taxon>Eukaryota</taxon>
        <taxon>Viridiplantae</taxon>
        <taxon>Streptophyta</taxon>
        <taxon>Embryophyta</taxon>
        <taxon>Tracheophyta</taxon>
        <taxon>Spermatophyta</taxon>
        <taxon>Magnoliopsida</taxon>
        <taxon>eudicotyledons</taxon>
        <taxon>Gunneridae</taxon>
        <taxon>Pentapetalae</taxon>
        <taxon>rosids</taxon>
        <taxon>fabids</taxon>
        <taxon>Fabales</taxon>
        <taxon>Fabaceae</taxon>
        <taxon>Caesalpinioideae</taxon>
        <taxon>Cassia clade</taxon>
        <taxon>Senna</taxon>
    </lineage>
</organism>
<sequence length="47" mass="5171">MGPSLRECSERASPCDPYNSKKNNLGLIPQFGFVVLHSLPNQLVLSL</sequence>
<dbReference type="EMBL" id="JAAIUW010000009">
    <property type="protein sequence ID" value="KAF7817504.1"/>
    <property type="molecule type" value="Genomic_DNA"/>
</dbReference>
<comment type="caution">
    <text evidence="1">The sequence shown here is derived from an EMBL/GenBank/DDBJ whole genome shotgun (WGS) entry which is preliminary data.</text>
</comment>
<dbReference type="Proteomes" id="UP000634136">
    <property type="component" value="Unassembled WGS sequence"/>
</dbReference>
<evidence type="ECO:0000313" key="1">
    <source>
        <dbReference type="EMBL" id="KAF7817504.1"/>
    </source>
</evidence>
<reference evidence="1" key="1">
    <citation type="submission" date="2020-09" db="EMBL/GenBank/DDBJ databases">
        <title>Genome-Enabled Discovery of Anthraquinone Biosynthesis in Senna tora.</title>
        <authorList>
            <person name="Kang S.-H."/>
            <person name="Pandey R.P."/>
            <person name="Lee C.-M."/>
            <person name="Sim J.-S."/>
            <person name="Jeong J.-T."/>
            <person name="Choi B.-S."/>
            <person name="Jung M."/>
            <person name="Ginzburg D."/>
            <person name="Zhao K."/>
            <person name="Won S.Y."/>
            <person name="Oh T.-J."/>
            <person name="Yu Y."/>
            <person name="Kim N.-H."/>
            <person name="Lee O.R."/>
            <person name="Lee T.-H."/>
            <person name="Bashyal P."/>
            <person name="Kim T.-S."/>
            <person name="Lee W.-H."/>
            <person name="Kawkins C."/>
            <person name="Kim C.-K."/>
            <person name="Kim J.S."/>
            <person name="Ahn B.O."/>
            <person name="Rhee S.Y."/>
            <person name="Sohng J.K."/>
        </authorList>
    </citation>
    <scope>NUCLEOTIDE SEQUENCE</scope>
    <source>
        <tissue evidence="1">Leaf</tissue>
    </source>
</reference>
<accession>A0A834WHS7</accession>